<protein>
    <recommendedName>
        <fullName evidence="3">PE domain-containing protein</fullName>
    </recommendedName>
</protein>
<keyword evidence="2" id="KW-1185">Reference proteome</keyword>
<name>A0A502CI84_9MICO</name>
<evidence type="ECO:0000313" key="1">
    <source>
        <dbReference type="EMBL" id="TPG12533.1"/>
    </source>
</evidence>
<evidence type="ECO:0008006" key="3">
    <source>
        <dbReference type="Google" id="ProtNLM"/>
    </source>
</evidence>
<dbReference type="EMBL" id="RCZM01000009">
    <property type="protein sequence ID" value="TPG12533.1"/>
    <property type="molecule type" value="Genomic_DNA"/>
</dbReference>
<proteinExistence type="predicted"/>
<sequence length="96" mass="9909">MTRIEVSAETVEALGAALAQVADDLAWQAVRTSEQAWALGPGDSAGALASVLGDFEHQRQVLGRELGDLATLTTRAGRLYARVESGVAVSLDGDAG</sequence>
<comment type="caution">
    <text evidence="1">The sequence shown here is derived from an EMBL/GenBank/DDBJ whole genome shotgun (WGS) entry which is preliminary data.</text>
</comment>
<dbReference type="Proteomes" id="UP000317722">
    <property type="component" value="Unassembled WGS sequence"/>
</dbReference>
<gene>
    <name evidence="1" type="ORF">EAH86_19700</name>
</gene>
<evidence type="ECO:0000313" key="2">
    <source>
        <dbReference type="Proteomes" id="UP000317722"/>
    </source>
</evidence>
<dbReference type="AlphaFoldDB" id="A0A502CI84"/>
<reference evidence="1 2" key="1">
    <citation type="journal article" date="2019" name="Environ. Microbiol.">
        <title>Species interactions and distinct microbial communities in high Arctic permafrost affected cryosols are associated with the CH4 and CO2 gas fluxes.</title>
        <authorList>
            <person name="Altshuler I."/>
            <person name="Hamel J."/>
            <person name="Turney S."/>
            <person name="Magnuson E."/>
            <person name="Levesque R."/>
            <person name="Greer C."/>
            <person name="Whyte L.G."/>
        </authorList>
    </citation>
    <scope>NUCLEOTIDE SEQUENCE [LARGE SCALE GENOMIC DNA]</scope>
    <source>
        <strain evidence="1 2">S9.3A</strain>
    </source>
</reference>
<accession>A0A502CI84</accession>
<dbReference type="OrthoDB" id="4869880at2"/>
<dbReference type="RefSeq" id="WP_140743933.1">
    <property type="nucleotide sequence ID" value="NZ_RCZM01000009.1"/>
</dbReference>
<organism evidence="1 2">
    <name type="scientific">Pedococcus bigeumensis</name>
    <dbReference type="NCBI Taxonomy" id="433644"/>
    <lineage>
        <taxon>Bacteria</taxon>
        <taxon>Bacillati</taxon>
        <taxon>Actinomycetota</taxon>
        <taxon>Actinomycetes</taxon>
        <taxon>Micrococcales</taxon>
        <taxon>Intrasporangiaceae</taxon>
        <taxon>Pedococcus</taxon>
    </lineage>
</organism>